<accession>A0A8W7PPH3</accession>
<organism evidence="1">
    <name type="scientific">Anopheles coluzzii</name>
    <name type="common">African malaria mosquito</name>
    <dbReference type="NCBI Taxonomy" id="1518534"/>
    <lineage>
        <taxon>Eukaryota</taxon>
        <taxon>Metazoa</taxon>
        <taxon>Ecdysozoa</taxon>
        <taxon>Arthropoda</taxon>
        <taxon>Hexapoda</taxon>
        <taxon>Insecta</taxon>
        <taxon>Pterygota</taxon>
        <taxon>Neoptera</taxon>
        <taxon>Endopterygota</taxon>
        <taxon>Diptera</taxon>
        <taxon>Nematocera</taxon>
        <taxon>Culicoidea</taxon>
        <taxon>Culicidae</taxon>
        <taxon>Anophelinae</taxon>
        <taxon>Anopheles</taxon>
    </lineage>
</organism>
<evidence type="ECO:0000313" key="1">
    <source>
        <dbReference type="EnsemblMetazoa" id="ACOM035436-PA.1"/>
    </source>
</evidence>
<reference evidence="1" key="1">
    <citation type="submission" date="2022-08" db="UniProtKB">
        <authorList>
            <consortium name="EnsemblMetazoa"/>
        </authorList>
    </citation>
    <scope>IDENTIFICATION</scope>
</reference>
<dbReference type="Proteomes" id="UP000075882">
    <property type="component" value="Unassembled WGS sequence"/>
</dbReference>
<protein>
    <submittedName>
        <fullName evidence="1">Uncharacterized protein</fullName>
    </submittedName>
</protein>
<dbReference type="EnsemblMetazoa" id="ACOM035436-RA">
    <property type="protein sequence ID" value="ACOM035436-PA.1"/>
    <property type="gene ID" value="ACOM035436"/>
</dbReference>
<name>A0A8W7PPH3_ANOCL</name>
<sequence length="199" mass="21928">MLQVEERALARPSSRRSEAWVRARSKGFATKLHCNEGRIRASCYSDALNFLSLPYTGKLPIPAQRSVALSLRSLQRGPKVNVVVSKRDFRVPCTQAYADLSAQMVQFRLKTLLLPLLQAGRPTVLVAARRQNSGQCDAAGHLNPCPPDSLTDEPAVSFIKRTTRRATAHGPARWVDDANEAPWLVAFGFIDCVAPMSTD</sequence>
<dbReference type="AlphaFoldDB" id="A0A8W7PPH3"/>
<proteinExistence type="predicted"/>